<comment type="caution">
    <text evidence="3">The sequence shown here is derived from an EMBL/GenBank/DDBJ whole genome shotgun (WGS) entry which is preliminary data.</text>
</comment>
<feature type="region of interest" description="Disordered" evidence="1">
    <location>
        <begin position="21"/>
        <end position="44"/>
    </location>
</feature>
<sequence length="171" mass="18840">MKRFLTALAATTMLATAALAQAPAPASPGQPAPHHAAQHGGPRGEFHAYRKAMDEVLTPEQKAKLEAARSDMRKAHDAVMASLTPDQKAKLDAARKPMHDRMEQRRADFEKILTPEQKAELDKARGGKTREQMTSAERDTFRAAMKKVMDGLTPDQKEKLRALHKDGHGRG</sequence>
<reference evidence="3 4" key="1">
    <citation type="submission" date="2017-07" db="EMBL/GenBank/DDBJ databases">
        <title>Elstera cyanobacteriorum sp. nov., a novel bacterium isolated from cyanobacterial aggregates in a eutrophic lake.</title>
        <authorList>
            <person name="Cai H."/>
        </authorList>
    </citation>
    <scope>NUCLEOTIDE SEQUENCE [LARGE SCALE GENOMIC DNA]</scope>
    <source>
        <strain evidence="3 4">TH019</strain>
    </source>
</reference>
<evidence type="ECO:0000256" key="2">
    <source>
        <dbReference type="SAM" id="SignalP"/>
    </source>
</evidence>
<evidence type="ECO:0000256" key="1">
    <source>
        <dbReference type="SAM" id="MobiDB-lite"/>
    </source>
</evidence>
<dbReference type="Proteomes" id="UP000216361">
    <property type="component" value="Unassembled WGS sequence"/>
</dbReference>
<keyword evidence="4" id="KW-1185">Reference proteome</keyword>
<feature type="chain" id="PRO_5012739193" description="LTXXQ motif family protein" evidence="2">
    <location>
        <begin position="21"/>
        <end position="171"/>
    </location>
</feature>
<keyword evidence="2" id="KW-0732">Signal</keyword>
<dbReference type="AlphaFoldDB" id="A0A255XKB8"/>
<proteinExistence type="predicted"/>
<name>A0A255XKB8_9PROT</name>
<evidence type="ECO:0008006" key="5">
    <source>
        <dbReference type="Google" id="ProtNLM"/>
    </source>
</evidence>
<feature type="compositionally biased region" description="Basic and acidic residues" evidence="1">
    <location>
        <begin position="155"/>
        <end position="171"/>
    </location>
</feature>
<organism evidence="3 4">
    <name type="scientific">Elstera cyanobacteriorum</name>
    <dbReference type="NCBI Taxonomy" id="2022747"/>
    <lineage>
        <taxon>Bacteria</taxon>
        <taxon>Pseudomonadati</taxon>
        <taxon>Pseudomonadota</taxon>
        <taxon>Alphaproteobacteria</taxon>
        <taxon>Rhodospirillales</taxon>
        <taxon>Rhodospirillaceae</taxon>
        <taxon>Elstera</taxon>
    </lineage>
</organism>
<dbReference type="RefSeq" id="WP_094410036.1">
    <property type="nucleotide sequence ID" value="NZ_BMJZ01000005.1"/>
</dbReference>
<gene>
    <name evidence="3" type="ORF">CHR90_15575</name>
</gene>
<feature type="compositionally biased region" description="Basic and acidic residues" evidence="1">
    <location>
        <begin position="87"/>
        <end position="141"/>
    </location>
</feature>
<protein>
    <recommendedName>
        <fullName evidence="5">LTXXQ motif family protein</fullName>
    </recommendedName>
</protein>
<accession>A0A255XKB8</accession>
<evidence type="ECO:0000313" key="4">
    <source>
        <dbReference type="Proteomes" id="UP000216361"/>
    </source>
</evidence>
<feature type="signal peptide" evidence="2">
    <location>
        <begin position="1"/>
        <end position="20"/>
    </location>
</feature>
<dbReference type="EMBL" id="NOXS01000034">
    <property type="protein sequence ID" value="OYQ17378.1"/>
    <property type="molecule type" value="Genomic_DNA"/>
</dbReference>
<feature type="region of interest" description="Disordered" evidence="1">
    <location>
        <begin position="79"/>
        <end position="171"/>
    </location>
</feature>
<dbReference type="OrthoDB" id="9852779at2"/>
<evidence type="ECO:0000313" key="3">
    <source>
        <dbReference type="EMBL" id="OYQ17378.1"/>
    </source>
</evidence>